<organism evidence="1 2">
    <name type="scientific">Acinetobacter phage AbpL</name>
    <dbReference type="NCBI Taxonomy" id="2972532"/>
    <lineage>
        <taxon>Viruses</taxon>
        <taxon>Duplodnaviria</taxon>
        <taxon>Heunggongvirae</taxon>
        <taxon>Uroviricota</taxon>
        <taxon>Caudoviricetes</taxon>
        <taxon>Autographivirales</taxon>
        <taxon>Autoscriptoviridae</taxon>
        <taxon>Beijerinckvirinae</taxon>
        <taxon>Friunavirus</taxon>
        <taxon>Friunavirus AbpL</taxon>
    </lineage>
</organism>
<proteinExistence type="predicted"/>
<evidence type="ECO:0000313" key="2">
    <source>
        <dbReference type="Proteomes" id="UP001059346"/>
    </source>
</evidence>
<name>A0A976SVZ2_9CAUD</name>
<dbReference type="EMBL" id="OP171942">
    <property type="protein sequence ID" value="UVD42116.1"/>
    <property type="molecule type" value="Genomic_DNA"/>
</dbReference>
<sequence length="112" mass="13563">MRMSLNVESNRASGRTTRMILKAAEYLVKYPNKRVVIVSHDYSMTHWMKQHAESILNQQLAQRMDHISVERTVPIDTKRENYFFDHHCFYARRQRLISELEFVNKLYGRWDE</sequence>
<keyword evidence="2" id="KW-1185">Reference proteome</keyword>
<accession>A0A976SVZ2</accession>
<dbReference type="Proteomes" id="UP001059346">
    <property type="component" value="Segment"/>
</dbReference>
<reference evidence="1" key="1">
    <citation type="submission" date="2022-08" db="EMBL/GenBank/DDBJ databases">
        <title>Characterization of terminal redundancy phage AbpL with therapeutic potential against Acinetobacter baumannii skin infections.</title>
        <authorList>
            <person name="Liu D."/>
            <person name="Lu S."/>
            <person name="Qian Y."/>
        </authorList>
    </citation>
    <scope>NUCLEOTIDE SEQUENCE</scope>
</reference>
<evidence type="ECO:0000313" key="1">
    <source>
        <dbReference type="EMBL" id="UVD42116.1"/>
    </source>
</evidence>
<protein>
    <submittedName>
        <fullName evidence="1">DNA binding protein</fullName>
    </submittedName>
</protein>